<evidence type="ECO:0000313" key="7">
    <source>
        <dbReference type="Proteomes" id="UP000317496"/>
    </source>
</evidence>
<dbReference type="NCBIfam" id="NF008352">
    <property type="entry name" value="PRK11139.1"/>
    <property type="match status" value="1"/>
</dbReference>
<dbReference type="InterPro" id="IPR036390">
    <property type="entry name" value="WH_DNA-bd_sf"/>
</dbReference>
<dbReference type="InterPro" id="IPR000847">
    <property type="entry name" value="LysR_HTH_N"/>
</dbReference>
<dbReference type="CDD" id="cd08432">
    <property type="entry name" value="PBP2_GcdR_TrpI_HvrB_AmpR_like"/>
    <property type="match status" value="1"/>
</dbReference>
<keyword evidence="7" id="KW-1185">Reference proteome</keyword>
<dbReference type="SUPFAM" id="SSF46785">
    <property type="entry name" value="Winged helix' DNA-binding domain"/>
    <property type="match status" value="1"/>
</dbReference>
<dbReference type="InterPro" id="IPR058163">
    <property type="entry name" value="LysR-type_TF_proteobact-type"/>
</dbReference>
<dbReference type="KEGG" id="fer:FNB15_03645"/>
<dbReference type="EMBL" id="CP041636">
    <property type="protein sequence ID" value="QDO96422.1"/>
    <property type="molecule type" value="Genomic_DNA"/>
</dbReference>
<dbReference type="InterPro" id="IPR005119">
    <property type="entry name" value="LysR_subst-bd"/>
</dbReference>
<evidence type="ECO:0000256" key="3">
    <source>
        <dbReference type="ARBA" id="ARBA00023125"/>
    </source>
</evidence>
<evidence type="ECO:0000256" key="1">
    <source>
        <dbReference type="ARBA" id="ARBA00009437"/>
    </source>
</evidence>
<keyword evidence="4" id="KW-0804">Transcription</keyword>
<dbReference type="GO" id="GO:0043565">
    <property type="term" value="F:sequence-specific DNA binding"/>
    <property type="evidence" value="ECO:0007669"/>
    <property type="project" value="TreeGrafter"/>
</dbReference>
<dbReference type="PROSITE" id="PS50931">
    <property type="entry name" value="HTH_LYSR"/>
    <property type="match status" value="1"/>
</dbReference>
<evidence type="ECO:0000259" key="5">
    <source>
        <dbReference type="PROSITE" id="PS50931"/>
    </source>
</evidence>
<comment type="similarity">
    <text evidence="1">Belongs to the LysR transcriptional regulatory family.</text>
</comment>
<protein>
    <submittedName>
        <fullName evidence="6">Transcriptional regulator GcvA</fullName>
    </submittedName>
</protein>
<dbReference type="PANTHER" id="PTHR30537:SF26">
    <property type="entry name" value="GLYCINE CLEAVAGE SYSTEM TRANSCRIPTIONAL ACTIVATOR"/>
    <property type="match status" value="1"/>
</dbReference>
<evidence type="ECO:0000256" key="2">
    <source>
        <dbReference type="ARBA" id="ARBA00023015"/>
    </source>
</evidence>
<dbReference type="GO" id="GO:0003700">
    <property type="term" value="F:DNA-binding transcription factor activity"/>
    <property type="evidence" value="ECO:0007669"/>
    <property type="project" value="InterPro"/>
</dbReference>
<proteinExistence type="inferred from homology"/>
<reference evidence="6 7" key="1">
    <citation type="submission" date="2019-07" db="EMBL/GenBank/DDBJ databases">
        <title>Genome sequencing for Ferrovibrio sp. K5.</title>
        <authorList>
            <person name="Park S.-J."/>
        </authorList>
    </citation>
    <scope>NUCLEOTIDE SEQUENCE [LARGE SCALE GENOMIC DNA]</scope>
    <source>
        <strain evidence="6 7">K5</strain>
    </source>
</reference>
<keyword evidence="3" id="KW-0238">DNA-binding</keyword>
<dbReference type="Proteomes" id="UP000317496">
    <property type="component" value="Chromosome"/>
</dbReference>
<dbReference type="InterPro" id="IPR036388">
    <property type="entry name" value="WH-like_DNA-bd_sf"/>
</dbReference>
<evidence type="ECO:0000256" key="4">
    <source>
        <dbReference type="ARBA" id="ARBA00023163"/>
    </source>
</evidence>
<dbReference type="SUPFAM" id="SSF53850">
    <property type="entry name" value="Periplasmic binding protein-like II"/>
    <property type="match status" value="1"/>
</dbReference>
<dbReference type="Pfam" id="PF00126">
    <property type="entry name" value="HTH_1"/>
    <property type="match status" value="1"/>
</dbReference>
<dbReference type="Gene3D" id="1.10.10.10">
    <property type="entry name" value="Winged helix-like DNA-binding domain superfamily/Winged helix DNA-binding domain"/>
    <property type="match status" value="1"/>
</dbReference>
<dbReference type="OrthoDB" id="9794694at2"/>
<evidence type="ECO:0000313" key="6">
    <source>
        <dbReference type="EMBL" id="QDO96422.1"/>
    </source>
</evidence>
<dbReference type="GO" id="GO:0006351">
    <property type="term" value="P:DNA-templated transcription"/>
    <property type="evidence" value="ECO:0007669"/>
    <property type="project" value="TreeGrafter"/>
</dbReference>
<feature type="domain" description="HTH lysR-type" evidence="5">
    <location>
        <begin position="6"/>
        <end position="63"/>
    </location>
</feature>
<keyword evidence="2" id="KW-0805">Transcription regulation</keyword>
<dbReference type="FunFam" id="1.10.10.10:FF:000038">
    <property type="entry name" value="Glycine cleavage system transcriptional activator"/>
    <property type="match status" value="1"/>
</dbReference>
<dbReference type="RefSeq" id="WP_144067403.1">
    <property type="nucleotide sequence ID" value="NZ_CP041636.1"/>
</dbReference>
<gene>
    <name evidence="6" type="primary">gcvA</name>
    <name evidence="6" type="ORF">FNB15_03645</name>
</gene>
<accession>A0A516GY50</accession>
<dbReference type="Gene3D" id="3.40.190.10">
    <property type="entry name" value="Periplasmic binding protein-like II"/>
    <property type="match status" value="2"/>
</dbReference>
<organism evidence="6 7">
    <name type="scientific">Ferrovibrio terrae</name>
    <dbReference type="NCBI Taxonomy" id="2594003"/>
    <lineage>
        <taxon>Bacteria</taxon>
        <taxon>Pseudomonadati</taxon>
        <taxon>Pseudomonadota</taxon>
        <taxon>Alphaproteobacteria</taxon>
        <taxon>Rhodospirillales</taxon>
        <taxon>Rhodospirillaceae</taxon>
        <taxon>Ferrovibrio</taxon>
    </lineage>
</organism>
<dbReference type="AlphaFoldDB" id="A0A516GY50"/>
<sequence>MRRRLPPLNALRAFEAAARHSSFALAAEELGVTAAAVSQQVKGLEAQLQVALFLRQPRGLSLTNAGRAYLPGLTEGLDRLAAATSHLQEGQASGTITLTMLASFAAGWLVPRLGRFRAQYPGIDLRIDTSRRLVDFAREDVDLAIRFGAGPFKGLQAIHLLDEELFPVASPALLHGGLPLSRFEDLAQHQLLHDMDAHPEQPWMSWSRWFERQGLRADSAERGLFFTDSNVLVAAAVAGQGVALGRAPHLGEHLAKGRLVRLFEQSWLSDWRYYIVGPQGQFKRPLVKMLVDWLLEEARAG</sequence>
<dbReference type="PANTHER" id="PTHR30537">
    <property type="entry name" value="HTH-TYPE TRANSCRIPTIONAL REGULATOR"/>
    <property type="match status" value="1"/>
</dbReference>
<dbReference type="Pfam" id="PF03466">
    <property type="entry name" value="LysR_substrate"/>
    <property type="match status" value="1"/>
</dbReference>
<name>A0A516GY50_9PROT</name>